<name>A0ABN2NF42_9PSEU</name>
<keyword evidence="2" id="KW-0349">Heme</keyword>
<accession>A0ABN2NF42</accession>
<dbReference type="EMBL" id="BAAAQK010000022">
    <property type="protein sequence ID" value="GAA1866588.1"/>
    <property type="molecule type" value="Genomic_DNA"/>
</dbReference>
<dbReference type="PRINTS" id="PR00359">
    <property type="entry name" value="BP450"/>
</dbReference>
<gene>
    <name evidence="3" type="ORF">GCM10009836_53740</name>
</gene>
<comment type="caution">
    <text evidence="3">The sequence shown here is derived from an EMBL/GenBank/DDBJ whole genome shotgun (WGS) entry which is preliminary data.</text>
</comment>
<evidence type="ECO:0000313" key="3">
    <source>
        <dbReference type="EMBL" id="GAA1866588.1"/>
    </source>
</evidence>
<dbReference type="PANTHER" id="PTHR46696:SF3">
    <property type="entry name" value="PULCHERRIMINIC ACID SYNTHASE"/>
    <property type="match status" value="1"/>
</dbReference>
<dbReference type="PROSITE" id="PS00086">
    <property type="entry name" value="CYTOCHROME_P450"/>
    <property type="match status" value="1"/>
</dbReference>
<protein>
    <submittedName>
        <fullName evidence="3">Cytochrome P450</fullName>
    </submittedName>
</protein>
<dbReference type="Gene3D" id="1.10.630.10">
    <property type="entry name" value="Cytochrome P450"/>
    <property type="match status" value="1"/>
</dbReference>
<keyword evidence="4" id="KW-1185">Reference proteome</keyword>
<keyword evidence="2" id="KW-0408">Iron</keyword>
<dbReference type="InterPro" id="IPR036396">
    <property type="entry name" value="Cyt_P450_sf"/>
</dbReference>
<comment type="similarity">
    <text evidence="1 2">Belongs to the cytochrome P450 family.</text>
</comment>
<keyword evidence="2" id="KW-0479">Metal-binding</keyword>
<sequence length="431" mass="48069">MTSTENRPTKPVFDQDQEAMRCPYPYYTALRDTAPVYHDPEYDIYVVSRHADIERVNTQPRLFSSQNPMGPTVSGAIAAITRAMTDVTPEFAERVRVVMSRGDVLFTQDPPDHSRHRRILNKALTPRSVARIEPQIRQLCHDLVDRFAAAGEVDLVPAFCSPAPIHALATLLGVPVENSGDFARWADAINSTIGTSMTDEELLGTLETQIEFWTFFEDEVQDRRQNPRDDLITAVVQARNEGDAPLTPNEMVGFFSQLIGAGADTTSKLLSSFMLMLCEDPDLMAHVRAHPEDLPRYLEEALRLESPVQGLFRVAMEDTELGGVAIPRGAHVWVVYASGNRDDAVFDKPDTYDADRAKLRSHQAFGHGPHSCIGAPLARAVARIGFEVLLERLDDIWLAQEGFVPRYDPSYVMHGMQALPLTFTPLTVRPS</sequence>
<dbReference type="Pfam" id="PF00067">
    <property type="entry name" value="p450"/>
    <property type="match status" value="2"/>
</dbReference>
<proteinExistence type="inferred from homology"/>
<dbReference type="SUPFAM" id="SSF48264">
    <property type="entry name" value="Cytochrome P450"/>
    <property type="match status" value="1"/>
</dbReference>
<dbReference type="PANTHER" id="PTHR46696">
    <property type="entry name" value="P450, PUTATIVE (EUROFUNG)-RELATED"/>
    <property type="match status" value="1"/>
</dbReference>
<reference evidence="3 4" key="1">
    <citation type="journal article" date="2019" name="Int. J. Syst. Evol. Microbiol.">
        <title>The Global Catalogue of Microorganisms (GCM) 10K type strain sequencing project: providing services to taxonomists for standard genome sequencing and annotation.</title>
        <authorList>
            <consortium name="The Broad Institute Genomics Platform"/>
            <consortium name="The Broad Institute Genome Sequencing Center for Infectious Disease"/>
            <person name="Wu L."/>
            <person name="Ma J."/>
        </authorList>
    </citation>
    <scope>NUCLEOTIDE SEQUENCE [LARGE SCALE GENOMIC DNA]</scope>
    <source>
        <strain evidence="3 4">JCM 16009</strain>
    </source>
</reference>
<keyword evidence="2" id="KW-0503">Monooxygenase</keyword>
<dbReference type="InterPro" id="IPR002397">
    <property type="entry name" value="Cyt_P450_B"/>
</dbReference>
<evidence type="ECO:0000256" key="2">
    <source>
        <dbReference type="RuleBase" id="RU000461"/>
    </source>
</evidence>
<keyword evidence="2" id="KW-0560">Oxidoreductase</keyword>
<dbReference type="RefSeq" id="WP_344422867.1">
    <property type="nucleotide sequence ID" value="NZ_BAAAQK010000022.1"/>
</dbReference>
<organism evidence="3 4">
    <name type="scientific">Pseudonocardia ailaonensis</name>
    <dbReference type="NCBI Taxonomy" id="367279"/>
    <lineage>
        <taxon>Bacteria</taxon>
        <taxon>Bacillati</taxon>
        <taxon>Actinomycetota</taxon>
        <taxon>Actinomycetes</taxon>
        <taxon>Pseudonocardiales</taxon>
        <taxon>Pseudonocardiaceae</taxon>
        <taxon>Pseudonocardia</taxon>
    </lineage>
</organism>
<dbReference type="PRINTS" id="PR00385">
    <property type="entry name" value="P450"/>
</dbReference>
<evidence type="ECO:0000313" key="4">
    <source>
        <dbReference type="Proteomes" id="UP001500449"/>
    </source>
</evidence>
<dbReference type="InterPro" id="IPR001128">
    <property type="entry name" value="Cyt_P450"/>
</dbReference>
<dbReference type="Proteomes" id="UP001500449">
    <property type="component" value="Unassembled WGS sequence"/>
</dbReference>
<evidence type="ECO:0000256" key="1">
    <source>
        <dbReference type="ARBA" id="ARBA00010617"/>
    </source>
</evidence>
<dbReference type="InterPro" id="IPR017972">
    <property type="entry name" value="Cyt_P450_CS"/>
</dbReference>